<dbReference type="InterPro" id="IPR000671">
    <property type="entry name" value="Peptidase_A31"/>
</dbReference>
<dbReference type="GO" id="GO:0016485">
    <property type="term" value="P:protein processing"/>
    <property type="evidence" value="ECO:0007669"/>
    <property type="project" value="TreeGrafter"/>
</dbReference>
<dbReference type="SUPFAM" id="SSF53163">
    <property type="entry name" value="HybD-like"/>
    <property type="match status" value="1"/>
</dbReference>
<evidence type="ECO:0000256" key="2">
    <source>
        <dbReference type="ARBA" id="ARBA00022670"/>
    </source>
</evidence>
<dbReference type="GO" id="GO:0004190">
    <property type="term" value="F:aspartic-type endopeptidase activity"/>
    <property type="evidence" value="ECO:0007669"/>
    <property type="project" value="UniProtKB-KW"/>
</dbReference>
<evidence type="ECO:0000313" key="6">
    <source>
        <dbReference type="EMBL" id="HHP05261.1"/>
    </source>
</evidence>
<keyword evidence="4" id="KW-0378">Hydrolase</keyword>
<evidence type="ECO:0000256" key="3">
    <source>
        <dbReference type="ARBA" id="ARBA00022750"/>
    </source>
</evidence>
<protein>
    <submittedName>
        <fullName evidence="5">Hydrogenase maturation protease</fullName>
    </submittedName>
</protein>
<evidence type="ECO:0000256" key="4">
    <source>
        <dbReference type="ARBA" id="ARBA00022801"/>
    </source>
</evidence>
<keyword evidence="2 5" id="KW-0645">Protease</keyword>
<proteinExistence type="inferred from homology"/>
<reference evidence="5" key="1">
    <citation type="journal article" date="2020" name="mSystems">
        <title>Genome- and Community-Level Interaction Insights into Carbon Utilization and Element Cycling Functions of Hydrothermarchaeota in Hydrothermal Sediment.</title>
        <authorList>
            <person name="Zhou Z."/>
            <person name="Liu Y."/>
            <person name="Xu W."/>
            <person name="Pan J."/>
            <person name="Luo Z.H."/>
            <person name="Li M."/>
        </authorList>
    </citation>
    <scope>NUCLEOTIDE SEQUENCE [LARGE SCALE GENOMIC DNA]</scope>
    <source>
        <strain evidence="6">SpSt-1125</strain>
        <strain evidence="5">SpSt-25</strain>
    </source>
</reference>
<organism evidence="5">
    <name type="scientific">Thermofilum pendens</name>
    <dbReference type="NCBI Taxonomy" id="2269"/>
    <lineage>
        <taxon>Archaea</taxon>
        <taxon>Thermoproteota</taxon>
        <taxon>Thermoprotei</taxon>
        <taxon>Thermofilales</taxon>
        <taxon>Thermofilaceae</taxon>
        <taxon>Thermofilum</taxon>
    </lineage>
</organism>
<dbReference type="EMBL" id="DSKP01000036">
    <property type="protein sequence ID" value="HEB48384.1"/>
    <property type="molecule type" value="Genomic_DNA"/>
</dbReference>
<keyword evidence="3" id="KW-0064">Aspartyl protease</keyword>
<dbReference type="NCBIfam" id="TIGR00072">
    <property type="entry name" value="hydrog_prot"/>
    <property type="match status" value="1"/>
</dbReference>
<gene>
    <name evidence="6" type="ORF">ENM88_05885</name>
    <name evidence="5" type="ORF">ENP77_01115</name>
</gene>
<dbReference type="PANTHER" id="PTHR30302:SF1">
    <property type="entry name" value="HYDROGENASE 2 MATURATION PROTEASE"/>
    <property type="match status" value="1"/>
</dbReference>
<sequence length="170" mass="18319">MPRAVIIGLGNRLAGDDAFGVLAAEALRECGAPAETVELEVFEAVELLRGAEKAIVVDVVSTEWGNLGEVVALEVLFENIDAEIFRGLWAHRVTPVQLLATAWGVGAFRGKAWVVGVVSDQLEFLSSVSQRTASSFRKVCEVISGLLPELHVDCSCAEKEFSRKLAQPLL</sequence>
<dbReference type="InterPro" id="IPR023430">
    <property type="entry name" value="Pept_HybD-like_dom_sf"/>
</dbReference>
<comment type="similarity">
    <text evidence="1">Belongs to the peptidase A31 family.</text>
</comment>
<dbReference type="Gene3D" id="3.40.50.1450">
    <property type="entry name" value="HybD-like"/>
    <property type="match status" value="1"/>
</dbReference>
<evidence type="ECO:0000256" key="1">
    <source>
        <dbReference type="ARBA" id="ARBA00006814"/>
    </source>
</evidence>
<dbReference type="PRINTS" id="PR00446">
    <property type="entry name" value="HYDRGNUPTAKE"/>
</dbReference>
<name>A0A7C1T6L8_THEPE</name>
<comment type="caution">
    <text evidence="5">The sequence shown here is derived from an EMBL/GenBank/DDBJ whole genome shotgun (WGS) entry which is preliminary data.</text>
</comment>
<dbReference type="GO" id="GO:0008047">
    <property type="term" value="F:enzyme activator activity"/>
    <property type="evidence" value="ECO:0007669"/>
    <property type="project" value="InterPro"/>
</dbReference>
<dbReference type="PANTHER" id="PTHR30302">
    <property type="entry name" value="HYDROGENASE 1 MATURATION PROTEASE"/>
    <property type="match status" value="1"/>
</dbReference>
<accession>A0A7C1T6L8</accession>
<evidence type="ECO:0000313" key="5">
    <source>
        <dbReference type="EMBL" id="HEB48384.1"/>
    </source>
</evidence>
<dbReference type="AlphaFoldDB" id="A0A7C1T6L8"/>
<dbReference type="EMBL" id="DRZM01000170">
    <property type="protein sequence ID" value="HHP05261.1"/>
    <property type="molecule type" value="Genomic_DNA"/>
</dbReference>